<feature type="region of interest" description="Disordered" evidence="1">
    <location>
        <begin position="327"/>
        <end position="358"/>
    </location>
</feature>
<name>A0AAD8Y5Q4_9STRA</name>
<protein>
    <recommendedName>
        <fullName evidence="4">RING-type domain-containing protein</fullName>
    </recommendedName>
</protein>
<dbReference type="Proteomes" id="UP001224775">
    <property type="component" value="Unassembled WGS sequence"/>
</dbReference>
<evidence type="ECO:0000313" key="3">
    <source>
        <dbReference type="Proteomes" id="UP001224775"/>
    </source>
</evidence>
<dbReference type="PANTHER" id="PTHR35213">
    <property type="entry name" value="RING-TYPE DOMAIN-CONTAINING PROTEIN-RELATED"/>
    <property type="match status" value="1"/>
</dbReference>
<sequence>MMQEDSAKCVHCGHSTPDVRILGCAHGCCFHARCLDLKSIRELTPPSSDICVVSKCPRCASPSTGMEILPLSFEEIDQARRLVGASGSSSKRSFGVVNSGGAQTGGGDVYDPAVPRAGKWAEEEIAFRDNLVTHFVSGSLPLPNELKLCEFLSKILKSKPSRLTKKMKKANLSTRHFVGNSAYIEDVELARELSRLELCFVNSIVEPVERSEIKFHMQREWRDYLAALCTVLNIRFEATEWLKSIENMENRIALATTRDRSVKRRLMMGKAIETDACAAEAMPGVFIDHSQPHEEIDFDLLASAIETNDYDDTDFRNLYLSLVDDPAPSTSATVSDNSSQRSSDDPTQSSPQKSSVARKGLLMSSAAPNFKFAAPFLARAASYIEHNQLPFEHIDIWVPTMTTSLDDPSGATSLQPCLGSGALNIRPGRLCFAGSYSLDVHMVNDPQTSTLKKKTLSQESVYNLLLFGSYSEKFSFSSGCGLPGRVYESAVPAWEQFITNAPSHLFERRGGAMQFGIKTALGLPIESTNVGRIVLVMYSTQDREKDDYLVANIISDLQKLNPCPRWKLVVDMGSGGNDTAPQSTSHQLQAPSMQSNQSEFNEADIIKSSQIKELISILGENMPSDYSSPLGQQINDIMSLRLVLLNSSRSPDEDQLVDSILLLFGSYLKAGRSRADISQMVTRDYAFHSTEHQRNQQQQVEPRHRVPSFSNQLQHLSINSGSPRF</sequence>
<dbReference type="PANTHER" id="PTHR35213:SF3">
    <property type="entry name" value="MYB-LIKE DOMAIN-CONTAINING PROTEIN"/>
    <property type="match status" value="1"/>
</dbReference>
<reference evidence="2" key="1">
    <citation type="submission" date="2023-06" db="EMBL/GenBank/DDBJ databases">
        <title>Survivors Of The Sea: Transcriptome response of Skeletonema marinoi to long-term dormancy.</title>
        <authorList>
            <person name="Pinder M.I.M."/>
            <person name="Kourtchenko O."/>
            <person name="Robertson E.K."/>
            <person name="Larsson T."/>
            <person name="Maumus F."/>
            <person name="Osuna-Cruz C.M."/>
            <person name="Vancaester E."/>
            <person name="Stenow R."/>
            <person name="Vandepoele K."/>
            <person name="Ploug H."/>
            <person name="Bruchert V."/>
            <person name="Godhe A."/>
            <person name="Topel M."/>
        </authorList>
    </citation>
    <scope>NUCLEOTIDE SEQUENCE</scope>
    <source>
        <strain evidence="2">R05AC</strain>
    </source>
</reference>
<feature type="compositionally biased region" description="Polar residues" evidence="1">
    <location>
        <begin position="708"/>
        <end position="725"/>
    </location>
</feature>
<evidence type="ECO:0008006" key="4">
    <source>
        <dbReference type="Google" id="ProtNLM"/>
    </source>
</evidence>
<accession>A0AAD8Y5Q4</accession>
<feature type="region of interest" description="Disordered" evidence="1">
    <location>
        <begin position="689"/>
        <end position="725"/>
    </location>
</feature>
<feature type="compositionally biased region" description="Polar residues" evidence="1">
    <location>
        <begin position="328"/>
        <end position="355"/>
    </location>
</feature>
<dbReference type="EMBL" id="JATAAI010000016">
    <property type="protein sequence ID" value="KAK1740138.1"/>
    <property type="molecule type" value="Genomic_DNA"/>
</dbReference>
<gene>
    <name evidence="2" type="ORF">QTG54_009088</name>
</gene>
<keyword evidence="3" id="KW-1185">Reference proteome</keyword>
<organism evidence="2 3">
    <name type="scientific">Skeletonema marinoi</name>
    <dbReference type="NCBI Taxonomy" id="267567"/>
    <lineage>
        <taxon>Eukaryota</taxon>
        <taxon>Sar</taxon>
        <taxon>Stramenopiles</taxon>
        <taxon>Ochrophyta</taxon>
        <taxon>Bacillariophyta</taxon>
        <taxon>Coscinodiscophyceae</taxon>
        <taxon>Thalassiosirophycidae</taxon>
        <taxon>Thalassiosirales</taxon>
        <taxon>Skeletonemataceae</taxon>
        <taxon>Skeletonema</taxon>
        <taxon>Skeletonema marinoi-dohrnii complex</taxon>
    </lineage>
</organism>
<proteinExistence type="predicted"/>
<comment type="caution">
    <text evidence="2">The sequence shown here is derived from an EMBL/GenBank/DDBJ whole genome shotgun (WGS) entry which is preliminary data.</text>
</comment>
<evidence type="ECO:0000313" key="2">
    <source>
        <dbReference type="EMBL" id="KAK1740138.1"/>
    </source>
</evidence>
<evidence type="ECO:0000256" key="1">
    <source>
        <dbReference type="SAM" id="MobiDB-lite"/>
    </source>
</evidence>
<dbReference type="AlphaFoldDB" id="A0AAD8Y5Q4"/>